<evidence type="ECO:0000256" key="8">
    <source>
        <dbReference type="SAM" id="MobiDB-lite"/>
    </source>
</evidence>
<dbReference type="Gene3D" id="3.30.160.60">
    <property type="entry name" value="Classic Zinc Finger"/>
    <property type="match status" value="2"/>
</dbReference>
<dbReference type="InterPro" id="IPR050888">
    <property type="entry name" value="ZnF_C2H2-type_TF"/>
</dbReference>
<evidence type="ECO:0000256" key="3">
    <source>
        <dbReference type="ARBA" id="ARBA00022737"/>
    </source>
</evidence>
<evidence type="ECO:0000256" key="1">
    <source>
        <dbReference type="ARBA" id="ARBA00004123"/>
    </source>
</evidence>
<dbReference type="InterPro" id="IPR013087">
    <property type="entry name" value="Znf_C2H2_type"/>
</dbReference>
<dbReference type="OrthoDB" id="8856548at2759"/>
<dbReference type="GO" id="GO:0005634">
    <property type="term" value="C:nucleus"/>
    <property type="evidence" value="ECO:0007669"/>
    <property type="project" value="UniProtKB-SubCell"/>
</dbReference>
<feature type="region of interest" description="Disordered" evidence="8">
    <location>
        <begin position="262"/>
        <end position="282"/>
    </location>
</feature>
<evidence type="ECO:0000256" key="7">
    <source>
        <dbReference type="PROSITE-ProRule" id="PRU00042"/>
    </source>
</evidence>
<keyword evidence="2" id="KW-0479">Metal-binding</keyword>
<keyword evidence="4 7" id="KW-0863">Zinc-finger</keyword>
<reference evidence="10" key="1">
    <citation type="submission" date="2015-01" db="EMBL/GenBank/DDBJ databases">
        <title>Transcriptome Assembly of Fopius arisanus.</title>
        <authorList>
            <person name="Geib S."/>
        </authorList>
    </citation>
    <scope>NUCLEOTIDE SEQUENCE</scope>
</reference>
<gene>
    <name evidence="10" type="primary">ZNF532</name>
    <name evidence="12" type="synonym">LOC105270097</name>
    <name evidence="10" type="ORF">g.33747</name>
</gene>
<evidence type="ECO:0000313" key="10">
    <source>
        <dbReference type="EMBL" id="JAG83213.1"/>
    </source>
</evidence>
<keyword evidence="3" id="KW-0677">Repeat</keyword>
<feature type="domain" description="C2H2-type" evidence="9">
    <location>
        <begin position="1247"/>
        <end position="1270"/>
    </location>
</feature>
<feature type="region of interest" description="Disordered" evidence="8">
    <location>
        <begin position="337"/>
        <end position="356"/>
    </location>
</feature>
<keyword evidence="6" id="KW-0539">Nucleus</keyword>
<evidence type="ECO:0000256" key="6">
    <source>
        <dbReference type="ARBA" id="ARBA00023242"/>
    </source>
</evidence>
<dbReference type="GeneID" id="105270097"/>
<feature type="domain" description="C2H2-type" evidence="9">
    <location>
        <begin position="640"/>
        <end position="667"/>
    </location>
</feature>
<dbReference type="GO" id="GO:0008270">
    <property type="term" value="F:zinc ion binding"/>
    <property type="evidence" value="ECO:0007669"/>
    <property type="project" value="UniProtKB-KW"/>
</dbReference>
<evidence type="ECO:0000259" key="9">
    <source>
        <dbReference type="PROSITE" id="PS50157"/>
    </source>
</evidence>
<feature type="region of interest" description="Disordered" evidence="8">
    <location>
        <begin position="1"/>
        <end position="35"/>
    </location>
</feature>
<comment type="subcellular location">
    <subcellularLocation>
        <location evidence="1">Nucleus</location>
    </subcellularLocation>
</comment>
<keyword evidence="5" id="KW-0862">Zinc</keyword>
<dbReference type="SUPFAM" id="SSF57667">
    <property type="entry name" value="beta-beta-alpha zinc fingers"/>
    <property type="match status" value="1"/>
</dbReference>
<dbReference type="EMBL" id="GBYB01013446">
    <property type="protein sequence ID" value="JAG83213.1"/>
    <property type="molecule type" value="Transcribed_RNA"/>
</dbReference>
<evidence type="ECO:0000256" key="4">
    <source>
        <dbReference type="ARBA" id="ARBA00022771"/>
    </source>
</evidence>
<sequence>MYTSDQSQPGGNSRGKSTALPNTPNEKSELPKLRKNRRHELRWGPQYFTAIKDIVFTIDPKPYVAPEIPKELRIPNEPEHSLHTCKYCNDSYRFKSSLDEHENRKVFVLGYWCIHCFSVNCTHTKEDRSMCLLCQNIENKNRARLNRRGLKRGQRMGSVKIFYNQCQLFAHLKLHDVYTVDMAYLMLMPMPSDVEKTEWAHLHDACKALMEYAFVKQKHVLDILRAGNHTGKWWMSEPSDSSLIGELMKKYLIDSCDEWKEASDNSSDGTPMPREDSPIPTDITFVDCGPTPSVYMPVQTKTNATTTVGQISLLKSPPAIFSQVPSLDTLKKKISVPRLNRRERQSSKQQQVGKKAVIKKGGITSTLERGTAHLVEKCPPSIAGKSGMRKTVATPSISAPVLLHVSNSPENLSNISGGGKLVIQNGRKYIIRQIPSANFVASNEGKVRGKVIDNTGGAQNPPSNYQQARIPQLLSPALKNRKIHLPRNCLASDFENNANLHCLDNGPKGMEILLRKYRLDMRKKLLTYPKQKIQTIIKNVSEFCSEFTKSGCVDSSAILKRNLATLKSLTGYLETAEEDKVLAVEMKINQEFKNKLTTWEYQKNCVVCLECKKKRKPKEYLPGISKVTVQEEDYCLCANFICHLCKAKQGSENQFKEHLKFHNNQSPYTCPECFSHFSNMQNLEIHIWTKCFHLNTQVIFACKVCEMEGFLTMEALSRHYYEVHTRSVIVCPECPTASSSYYEHVLHYSKDHTGGSQEPDALIICDFGGCLVSPQNFMLHLENHREIGRIQYYTCPFCAFFIKNVSGNENIIQDHVFMNHRERLCEVISPETLNFFARHFNLTIENEMTKSATAKGKEIVLPKIVNSCSIAETAFESHDETKSQQIVSSTVIKLSKLSDSQKASSGVTIPKIVKVQSMNPGANEAADPLSSQSSNAAANKTVDVLNNQKSLKIQTLRGGKFVSIPVNYVTTNVTPQHRPIMVKMNLFDKNSNQLDGKKILSHTSNSAISVPTNSTSSVLNTLDHVINPTWSNNPLTDLKQSNEASQDNFSIIPDEPRANFEIEDLVESSVDESEGKILDSSELIRDADEVLKRKGKPNKPWRIALDGSEDSNTQPLNFKCHLCYENITTAYEVIKHHFATKHFREYKLCEVSPRLEKITSSAESDTKVECKKRKSEPSSPRGASRRKRRGGLTKSEDNSRSGICVTQEKLEQVEGNFKCKKCEELFEDVKKLREHFADRHRIKGHFLVCLECGENFVVANSLQMHLKAFHGIIDTVSYLAQNSLYAPDIGGSYDARTTEPNQCYVCMAVFEDKSAVDKHLRVHGMAFLNHTRTEARNALKTDNRKSDGSDKPEVKRINIEHNGDNESHDGSFLSRISMLLS</sequence>
<dbReference type="Proteomes" id="UP000694866">
    <property type="component" value="Unplaced"/>
</dbReference>
<evidence type="ECO:0000256" key="2">
    <source>
        <dbReference type="ARBA" id="ARBA00022723"/>
    </source>
</evidence>
<dbReference type="PROSITE" id="PS50157">
    <property type="entry name" value="ZINC_FINGER_C2H2_2"/>
    <property type="match status" value="2"/>
</dbReference>
<dbReference type="RefSeq" id="XP_011309104.1">
    <property type="nucleotide sequence ID" value="XM_011310802.1"/>
</dbReference>
<accession>A0A0C9RZA8</accession>
<dbReference type="SMART" id="SM00355">
    <property type="entry name" value="ZnF_C2H2"/>
    <property type="match status" value="11"/>
</dbReference>
<protein>
    <submittedName>
        <fullName evidence="10">ZNF532 protein</fullName>
    </submittedName>
</protein>
<organism evidence="10">
    <name type="scientific">Fopius arisanus</name>
    <dbReference type="NCBI Taxonomy" id="64838"/>
    <lineage>
        <taxon>Eukaryota</taxon>
        <taxon>Metazoa</taxon>
        <taxon>Ecdysozoa</taxon>
        <taxon>Arthropoda</taxon>
        <taxon>Hexapoda</taxon>
        <taxon>Insecta</taxon>
        <taxon>Pterygota</taxon>
        <taxon>Neoptera</taxon>
        <taxon>Endopterygota</taxon>
        <taxon>Hymenoptera</taxon>
        <taxon>Apocrita</taxon>
        <taxon>Ichneumonoidea</taxon>
        <taxon>Braconidae</taxon>
        <taxon>Opiinae</taxon>
        <taxon>Fopius</taxon>
    </lineage>
</organism>
<evidence type="ECO:0000313" key="12">
    <source>
        <dbReference type="RefSeq" id="XP_011309104.1"/>
    </source>
</evidence>
<name>A0A0C9RZA8_9HYME</name>
<evidence type="ECO:0000313" key="11">
    <source>
        <dbReference type="Proteomes" id="UP000694866"/>
    </source>
</evidence>
<proteinExistence type="predicted"/>
<accession>A0A9R1U5B9</accession>
<dbReference type="InterPro" id="IPR036236">
    <property type="entry name" value="Znf_C2H2_sf"/>
</dbReference>
<dbReference type="PANTHER" id="PTHR24406">
    <property type="entry name" value="TRANSCRIPTIONAL REPRESSOR CTCFL-RELATED"/>
    <property type="match status" value="1"/>
</dbReference>
<dbReference type="PROSITE" id="PS00028">
    <property type="entry name" value="ZINC_FINGER_C2H2_1"/>
    <property type="match status" value="4"/>
</dbReference>
<feature type="region of interest" description="Disordered" evidence="8">
    <location>
        <begin position="1337"/>
        <end position="1368"/>
    </location>
</feature>
<evidence type="ECO:0000256" key="5">
    <source>
        <dbReference type="ARBA" id="ARBA00022833"/>
    </source>
</evidence>
<keyword evidence="11" id="KW-1185">Reference proteome</keyword>
<feature type="compositionally biased region" description="Polar residues" evidence="8">
    <location>
        <begin position="1"/>
        <end position="25"/>
    </location>
</feature>
<dbReference type="KEGG" id="fas:105270097"/>
<reference evidence="12" key="2">
    <citation type="submission" date="2025-04" db="UniProtKB">
        <authorList>
            <consortium name="RefSeq"/>
        </authorList>
    </citation>
    <scope>IDENTIFICATION</scope>
    <source>
        <strain evidence="12">USDA-PBARC FA_bdor</strain>
        <tissue evidence="12">Whole organism</tissue>
    </source>
</reference>
<feature type="region of interest" description="Disordered" evidence="8">
    <location>
        <begin position="1166"/>
        <end position="1199"/>
    </location>
</feature>